<accession>A0AAW1QDG5</accession>
<reference evidence="3 4" key="1">
    <citation type="journal article" date="2024" name="Nat. Commun.">
        <title>Phylogenomics reveals the evolutionary origins of lichenization in chlorophyte algae.</title>
        <authorList>
            <person name="Puginier C."/>
            <person name="Libourel C."/>
            <person name="Otte J."/>
            <person name="Skaloud P."/>
            <person name="Haon M."/>
            <person name="Grisel S."/>
            <person name="Petersen M."/>
            <person name="Berrin J.G."/>
            <person name="Delaux P.M."/>
            <person name="Dal Grande F."/>
            <person name="Keller J."/>
        </authorList>
    </citation>
    <scope>NUCLEOTIDE SEQUENCE [LARGE SCALE GENOMIC DNA]</scope>
    <source>
        <strain evidence="3 4">SAG 2145</strain>
    </source>
</reference>
<dbReference type="Gene3D" id="1.10.510.10">
    <property type="entry name" value="Transferase(Phosphotransferase) domain 1"/>
    <property type="match status" value="1"/>
</dbReference>
<feature type="compositionally biased region" description="Low complexity" evidence="1">
    <location>
        <begin position="169"/>
        <end position="179"/>
    </location>
</feature>
<evidence type="ECO:0000313" key="3">
    <source>
        <dbReference type="EMBL" id="KAK9819447.1"/>
    </source>
</evidence>
<dbReference type="InterPro" id="IPR011009">
    <property type="entry name" value="Kinase-like_dom_sf"/>
</dbReference>
<evidence type="ECO:0000256" key="1">
    <source>
        <dbReference type="SAM" id="MobiDB-lite"/>
    </source>
</evidence>
<gene>
    <name evidence="3" type="ORF">WJX74_006461</name>
</gene>
<feature type="region of interest" description="Disordered" evidence="1">
    <location>
        <begin position="169"/>
        <end position="207"/>
    </location>
</feature>
<dbReference type="Pfam" id="PF03109">
    <property type="entry name" value="ABC1"/>
    <property type="match status" value="1"/>
</dbReference>
<dbReference type="InterPro" id="IPR004147">
    <property type="entry name" value="ABC1_dom"/>
</dbReference>
<comment type="caution">
    <text evidence="3">The sequence shown here is derived from an EMBL/GenBank/DDBJ whole genome shotgun (WGS) entry which is preliminary data.</text>
</comment>
<feature type="domain" description="ABC1 atypical kinase-like" evidence="2">
    <location>
        <begin position="324"/>
        <end position="378"/>
    </location>
</feature>
<dbReference type="InterPro" id="IPR052396">
    <property type="entry name" value="Meiotic_Drive_Suppr_Kinase"/>
</dbReference>
<evidence type="ECO:0000313" key="4">
    <source>
        <dbReference type="Proteomes" id="UP001438707"/>
    </source>
</evidence>
<sequence length="412" mass="45260">MWRVGATKKSDCDAYLELGDGVVIASGYFGLGPSFVEPMRRAGNGSQRLQREGDCRKGVVGEATRDKVPFGWVTNYHSTVFATSIDPAVLQQVWDTAQHQHSLQSSVDRGRMLSEHLCCRKLYISRIISWNATIPHVRLAYRAFSKLAALVRQDCDAFEEHQETSAATAAAYASSVQSAPERGPEPGMSCSPTEEPPARRLRRSGQTPRYTYTYTTSTLPLKHTSLMDGASLATTRADVFDMGEFKHVCRLGDHCSDTFWRGLRLVLKYDERHEGEIIQEAAIYGHLAALQGQAIPRLVAAGDAGYTKGTTVKFIATQHAGTPVREAQLQTQDIDSALCSLCQVHDAAVLHGDIHTGNVIVNEEGSRKLMMIDFGCAKIVPGLTHEHPKAIKEAATLASSLQWLRSRSPGHR</sequence>
<keyword evidence="4" id="KW-1185">Reference proteome</keyword>
<organism evidence="3 4">
    <name type="scientific">Apatococcus lobatus</name>
    <dbReference type="NCBI Taxonomy" id="904363"/>
    <lineage>
        <taxon>Eukaryota</taxon>
        <taxon>Viridiplantae</taxon>
        <taxon>Chlorophyta</taxon>
        <taxon>core chlorophytes</taxon>
        <taxon>Trebouxiophyceae</taxon>
        <taxon>Chlorellales</taxon>
        <taxon>Chlorellaceae</taxon>
        <taxon>Apatococcus</taxon>
    </lineage>
</organism>
<proteinExistence type="predicted"/>
<dbReference type="EMBL" id="JALJOS010000047">
    <property type="protein sequence ID" value="KAK9819447.1"/>
    <property type="molecule type" value="Genomic_DNA"/>
</dbReference>
<name>A0AAW1QDG5_9CHLO</name>
<protein>
    <recommendedName>
        <fullName evidence="2">ABC1 atypical kinase-like domain-containing protein</fullName>
    </recommendedName>
</protein>
<dbReference type="SUPFAM" id="SSF56112">
    <property type="entry name" value="Protein kinase-like (PK-like)"/>
    <property type="match status" value="1"/>
</dbReference>
<evidence type="ECO:0000259" key="2">
    <source>
        <dbReference type="Pfam" id="PF03109"/>
    </source>
</evidence>
<dbReference type="AlphaFoldDB" id="A0AAW1QDG5"/>
<dbReference type="PANTHER" id="PTHR37171:SF1">
    <property type="entry name" value="SERINE_THREONINE-PROTEIN KINASE YRZF-RELATED"/>
    <property type="match status" value="1"/>
</dbReference>
<dbReference type="Proteomes" id="UP001438707">
    <property type="component" value="Unassembled WGS sequence"/>
</dbReference>
<dbReference type="PANTHER" id="PTHR37171">
    <property type="entry name" value="SERINE/THREONINE-PROTEIN KINASE YRZF-RELATED"/>
    <property type="match status" value="1"/>
</dbReference>